<evidence type="ECO:0000256" key="1">
    <source>
        <dbReference type="ARBA" id="ARBA00022729"/>
    </source>
</evidence>
<dbReference type="Proteomes" id="UP000005801">
    <property type="component" value="Unassembled WGS sequence"/>
</dbReference>
<keyword evidence="5" id="KW-1185">Reference proteome</keyword>
<name>A6G1F3_9BACT</name>
<evidence type="ECO:0000313" key="5">
    <source>
        <dbReference type="Proteomes" id="UP000005801"/>
    </source>
</evidence>
<proteinExistence type="predicted"/>
<comment type="caution">
    <text evidence="4">The sequence shown here is derived from an EMBL/GenBank/DDBJ whole genome shotgun (WGS) entry which is preliminary data.</text>
</comment>
<dbReference type="NCBIfam" id="TIGR02232">
    <property type="entry name" value="myxo_disulf_rpt"/>
    <property type="match status" value="1"/>
</dbReference>
<sequence length="227" mass="23898">MRWLVPPLLTAGITVSVFMFGESNDPYVVPVAQEGSGAKVTVVEGPTEATECGEGALRLSANADESMMVCDDLSDSTCERDAEQLCPAGWQLCTQPQFVERNDGWGFGAGASTVLVGEIHDRADGSAGHFTVGMSSQRARLSRDVTSNCGYGTERVVLGSEAAPESESVGCNERHVKALCCAPTSTCGNGVVDSPEEQCDDGNDDETDECLSSCSWREPSAHVSSSC</sequence>
<keyword evidence="3" id="KW-1015">Disulfide bond</keyword>
<dbReference type="OrthoDB" id="5506222at2"/>
<keyword evidence="1" id="KW-0732">Signal</keyword>
<protein>
    <submittedName>
        <fullName evidence="4">Uncharacterized protein</fullName>
    </submittedName>
</protein>
<evidence type="ECO:0000256" key="2">
    <source>
        <dbReference type="ARBA" id="ARBA00022737"/>
    </source>
</evidence>
<organism evidence="4 5">
    <name type="scientific">Plesiocystis pacifica SIR-1</name>
    <dbReference type="NCBI Taxonomy" id="391625"/>
    <lineage>
        <taxon>Bacteria</taxon>
        <taxon>Pseudomonadati</taxon>
        <taxon>Myxococcota</taxon>
        <taxon>Polyangia</taxon>
        <taxon>Nannocystales</taxon>
        <taxon>Nannocystaceae</taxon>
        <taxon>Plesiocystis</taxon>
    </lineage>
</organism>
<evidence type="ECO:0000256" key="3">
    <source>
        <dbReference type="ARBA" id="ARBA00023157"/>
    </source>
</evidence>
<dbReference type="RefSeq" id="WP_006970552.1">
    <property type="nucleotide sequence ID" value="NZ_ABCS01000012.1"/>
</dbReference>
<gene>
    <name evidence="4" type="ORF">PPSIR1_36242</name>
</gene>
<evidence type="ECO:0000313" key="4">
    <source>
        <dbReference type="EMBL" id="EDM80217.1"/>
    </source>
</evidence>
<reference evidence="4 5" key="1">
    <citation type="submission" date="2007-06" db="EMBL/GenBank/DDBJ databases">
        <authorList>
            <person name="Shimkets L."/>
            <person name="Ferriera S."/>
            <person name="Johnson J."/>
            <person name="Kravitz S."/>
            <person name="Beeson K."/>
            <person name="Sutton G."/>
            <person name="Rogers Y.-H."/>
            <person name="Friedman R."/>
            <person name="Frazier M."/>
            <person name="Venter J.C."/>
        </authorList>
    </citation>
    <scope>NUCLEOTIDE SEQUENCE [LARGE SCALE GENOMIC DNA]</scope>
    <source>
        <strain evidence="4 5">SIR-1</strain>
    </source>
</reference>
<dbReference type="InterPro" id="IPR011936">
    <property type="entry name" value="Myxo_disulph_rpt"/>
</dbReference>
<dbReference type="AlphaFoldDB" id="A6G1F3"/>
<dbReference type="EMBL" id="ABCS01000012">
    <property type="protein sequence ID" value="EDM80217.1"/>
    <property type="molecule type" value="Genomic_DNA"/>
</dbReference>
<keyword evidence="2" id="KW-0677">Repeat</keyword>
<accession>A6G1F3</accession>